<dbReference type="SMART" id="SM00369">
    <property type="entry name" value="LRR_TYP"/>
    <property type="match status" value="4"/>
</dbReference>
<dbReference type="PANTHER" id="PTHR24365:SF530">
    <property type="entry name" value="MSTPROX-RELATED"/>
    <property type="match status" value="1"/>
</dbReference>
<dbReference type="PROSITE" id="PS50104">
    <property type="entry name" value="TIR"/>
    <property type="match status" value="1"/>
</dbReference>
<dbReference type="OrthoDB" id="5966846at2759"/>
<dbReference type="SUPFAM" id="SSF52058">
    <property type="entry name" value="L domain-like"/>
    <property type="match status" value="1"/>
</dbReference>
<dbReference type="InterPro" id="IPR032675">
    <property type="entry name" value="LRR_dom_sf"/>
</dbReference>
<dbReference type="GO" id="GO:0038023">
    <property type="term" value="F:signaling receptor activity"/>
    <property type="evidence" value="ECO:0007669"/>
    <property type="project" value="TreeGrafter"/>
</dbReference>
<comment type="caution">
    <text evidence="12">The sequence shown here is derived from an EMBL/GenBank/DDBJ whole genome shotgun (WGS) entry which is preliminary data.</text>
</comment>
<evidence type="ECO:0000256" key="5">
    <source>
        <dbReference type="ARBA" id="ARBA00022729"/>
    </source>
</evidence>
<dbReference type="InterPro" id="IPR003591">
    <property type="entry name" value="Leu-rich_rpt_typical-subtyp"/>
</dbReference>
<evidence type="ECO:0000256" key="1">
    <source>
        <dbReference type="ARBA" id="ARBA00004167"/>
    </source>
</evidence>
<dbReference type="EMBL" id="CAIIXF020000006">
    <property type="protein sequence ID" value="CAH1786834.1"/>
    <property type="molecule type" value="Genomic_DNA"/>
</dbReference>
<evidence type="ECO:0000256" key="3">
    <source>
        <dbReference type="ARBA" id="ARBA00022614"/>
    </source>
</evidence>
<proteinExistence type="inferred from homology"/>
<dbReference type="SUPFAM" id="SSF52200">
    <property type="entry name" value="Toll/Interleukin receptor TIR domain"/>
    <property type="match status" value="1"/>
</dbReference>
<evidence type="ECO:0000256" key="9">
    <source>
        <dbReference type="ARBA" id="ARBA00023170"/>
    </source>
</evidence>
<evidence type="ECO:0000256" key="4">
    <source>
        <dbReference type="ARBA" id="ARBA00022692"/>
    </source>
</evidence>
<dbReference type="Proteomes" id="UP000749559">
    <property type="component" value="Unassembled WGS sequence"/>
</dbReference>
<keyword evidence="6" id="KW-0677">Repeat</keyword>
<dbReference type="InterPro" id="IPR000157">
    <property type="entry name" value="TIR_dom"/>
</dbReference>
<dbReference type="SMART" id="SM00255">
    <property type="entry name" value="TIR"/>
    <property type="match status" value="1"/>
</dbReference>
<keyword evidence="9" id="KW-0675">Receptor</keyword>
<dbReference type="AlphaFoldDB" id="A0A8S4P248"/>
<dbReference type="InterPro" id="IPR001611">
    <property type="entry name" value="Leu-rich_rpt"/>
</dbReference>
<keyword evidence="3" id="KW-0433">Leucine-rich repeat</keyword>
<dbReference type="Gene3D" id="3.40.50.10140">
    <property type="entry name" value="Toll/interleukin-1 receptor homology (TIR) domain"/>
    <property type="match status" value="1"/>
</dbReference>
<organism evidence="12 13">
    <name type="scientific">Owenia fusiformis</name>
    <name type="common">Polychaete worm</name>
    <dbReference type="NCBI Taxonomy" id="6347"/>
    <lineage>
        <taxon>Eukaryota</taxon>
        <taxon>Metazoa</taxon>
        <taxon>Spiralia</taxon>
        <taxon>Lophotrochozoa</taxon>
        <taxon>Annelida</taxon>
        <taxon>Polychaeta</taxon>
        <taxon>Sedentaria</taxon>
        <taxon>Canalipalpata</taxon>
        <taxon>Sabellida</taxon>
        <taxon>Oweniida</taxon>
        <taxon>Oweniidae</taxon>
        <taxon>Owenia</taxon>
    </lineage>
</organism>
<evidence type="ECO:0000256" key="10">
    <source>
        <dbReference type="ARBA" id="ARBA00023180"/>
    </source>
</evidence>
<dbReference type="Pfam" id="PF13676">
    <property type="entry name" value="TIR_2"/>
    <property type="match status" value="1"/>
</dbReference>
<keyword evidence="8" id="KW-0472">Membrane</keyword>
<dbReference type="Gene3D" id="3.80.10.10">
    <property type="entry name" value="Ribonuclease Inhibitor"/>
    <property type="match status" value="2"/>
</dbReference>
<gene>
    <name evidence="12" type="ORF">OFUS_LOCUS12650</name>
</gene>
<accession>A0A8S4P248</accession>
<evidence type="ECO:0000259" key="11">
    <source>
        <dbReference type="PROSITE" id="PS50104"/>
    </source>
</evidence>
<dbReference type="GO" id="GO:0005886">
    <property type="term" value="C:plasma membrane"/>
    <property type="evidence" value="ECO:0007669"/>
    <property type="project" value="TreeGrafter"/>
</dbReference>
<dbReference type="PROSITE" id="PS51450">
    <property type="entry name" value="LRR"/>
    <property type="match status" value="2"/>
</dbReference>
<reference evidence="12" key="1">
    <citation type="submission" date="2022-03" db="EMBL/GenBank/DDBJ databases">
        <authorList>
            <person name="Martin C."/>
        </authorList>
    </citation>
    <scope>NUCLEOTIDE SEQUENCE</scope>
</reference>
<comment type="subcellular location">
    <subcellularLocation>
        <location evidence="1">Membrane</location>
        <topology evidence="1">Single-pass membrane protein</topology>
    </subcellularLocation>
</comment>
<protein>
    <recommendedName>
        <fullName evidence="11">TIR domain-containing protein</fullName>
    </recommendedName>
</protein>
<sequence>IKYIEPGAFRHGRSIRLLHLDKNYNMGLENARNVMNDLENKPVEDVRLAGCGLVIDTIDGTFFKSLNASNLKVLHIHGNSIKTLAPDAFEPIKSLRVLILSNFMYVSTLTFNVLQNLTHFKLYGGLQKSFGQIVPTFDLNELQHLKILQLSLSHSANFNLKISYLRNLKELLLIDAQDFEGYRGQMLQLLNNSQSLSQVDLSGNLLFQYTDMQLCQLFENKIHFTSLILARNYLSHLPNCIFRGMVNLIGLVLFKNRIFTIQKDLFTNLQNLLWLDLSDNAITFIDPGNFAHMPDLRELYIHHNNFDCNCELIGLRDILKTWGLHVYHDEKCSRPESRKHAFVHNYTIPEYLTECNSKMLLTSCSTTGSIILFLTILTSVLLKHFWKDIKYIKMVRKARKHGGYAPIHNEPIEDDAFVSYHSEKTLWVQRDLCRELENGEDIKFTLMYDDRIMPGGSFFTSLGNAMYSCRKILFVVSRGWVAAALNQFEVDMALVKLLDDNRDMIIVLLMEHIPKAEMSDTLRMMVKHNTCLTWSDNERQQAKFWRDLKLELGKHYLEKP</sequence>
<comment type="similarity">
    <text evidence="2">Belongs to the Toll-like receptor family.</text>
</comment>
<dbReference type="PANTHER" id="PTHR24365">
    <property type="entry name" value="TOLL-LIKE RECEPTOR"/>
    <property type="match status" value="1"/>
</dbReference>
<evidence type="ECO:0000256" key="8">
    <source>
        <dbReference type="ARBA" id="ARBA00023136"/>
    </source>
</evidence>
<evidence type="ECO:0000313" key="12">
    <source>
        <dbReference type="EMBL" id="CAH1786834.1"/>
    </source>
</evidence>
<feature type="non-terminal residue" evidence="12">
    <location>
        <position position="1"/>
    </location>
</feature>
<keyword evidence="4" id="KW-0812">Transmembrane</keyword>
<dbReference type="Pfam" id="PF13855">
    <property type="entry name" value="LRR_8"/>
    <property type="match status" value="2"/>
</dbReference>
<keyword evidence="13" id="KW-1185">Reference proteome</keyword>
<evidence type="ECO:0000256" key="2">
    <source>
        <dbReference type="ARBA" id="ARBA00009634"/>
    </source>
</evidence>
<keyword evidence="7" id="KW-1133">Transmembrane helix</keyword>
<evidence type="ECO:0000256" key="7">
    <source>
        <dbReference type="ARBA" id="ARBA00022989"/>
    </source>
</evidence>
<dbReference type="GO" id="GO:0007165">
    <property type="term" value="P:signal transduction"/>
    <property type="evidence" value="ECO:0007669"/>
    <property type="project" value="InterPro"/>
</dbReference>
<feature type="domain" description="TIR" evidence="11">
    <location>
        <begin position="412"/>
        <end position="552"/>
    </location>
</feature>
<dbReference type="InterPro" id="IPR035897">
    <property type="entry name" value="Toll_tir_struct_dom_sf"/>
</dbReference>
<name>A0A8S4P248_OWEFU</name>
<keyword evidence="5" id="KW-0732">Signal</keyword>
<evidence type="ECO:0000256" key="6">
    <source>
        <dbReference type="ARBA" id="ARBA00022737"/>
    </source>
</evidence>
<evidence type="ECO:0000313" key="13">
    <source>
        <dbReference type="Proteomes" id="UP000749559"/>
    </source>
</evidence>
<keyword evidence="10" id="KW-0325">Glycoprotein</keyword>